<evidence type="ECO:0000313" key="4">
    <source>
        <dbReference type="EMBL" id="CAE0433722.1"/>
    </source>
</evidence>
<dbReference type="EMBL" id="HBIN01005587">
    <property type="protein sequence ID" value="CAE0433721.1"/>
    <property type="molecule type" value="Transcribed_RNA"/>
</dbReference>
<name>A0A6S8ANI2_9STRA</name>
<accession>A0A6S8ANI2</accession>
<dbReference type="EMBL" id="HBIN01005585">
    <property type="protein sequence ID" value="CAE0433719.1"/>
    <property type="molecule type" value="Transcribed_RNA"/>
</dbReference>
<protein>
    <submittedName>
        <fullName evidence="4">Uncharacterized protein</fullName>
    </submittedName>
</protein>
<sequence>MDETWYSNSWLLAKLGIFSTKKNRAMLKALSASFLVSAFGLDLDCLDDKYKKALLDQLGLNLDSISTSGVLFSQGLASLEQRQEVKTRTISREVVAKIRLNELPYFLR</sequence>
<evidence type="ECO:0000313" key="3">
    <source>
        <dbReference type="EMBL" id="CAE0433721.1"/>
    </source>
</evidence>
<reference evidence="4" key="1">
    <citation type="submission" date="2021-01" db="EMBL/GenBank/DDBJ databases">
        <authorList>
            <person name="Corre E."/>
            <person name="Pelletier E."/>
            <person name="Niang G."/>
            <person name="Scheremetjew M."/>
            <person name="Finn R."/>
            <person name="Kale V."/>
            <person name="Holt S."/>
            <person name="Cochrane G."/>
            <person name="Meng A."/>
            <person name="Brown T."/>
            <person name="Cohen L."/>
        </authorList>
    </citation>
    <scope>NUCLEOTIDE SEQUENCE</scope>
    <source>
        <strain evidence="4">GSBS06</strain>
    </source>
</reference>
<dbReference type="EMBL" id="HBIN01005584">
    <property type="protein sequence ID" value="CAE0433718.1"/>
    <property type="molecule type" value="Transcribed_RNA"/>
</dbReference>
<evidence type="ECO:0000313" key="1">
    <source>
        <dbReference type="EMBL" id="CAE0433718.1"/>
    </source>
</evidence>
<dbReference type="AlphaFoldDB" id="A0A6S8ANI2"/>
<gene>
    <name evidence="1" type="ORF">ASTO00021_LOCUS4037</name>
    <name evidence="2" type="ORF">ASTO00021_LOCUS4038</name>
    <name evidence="3" type="ORF">ASTO00021_LOCUS4040</name>
    <name evidence="4" type="ORF">ASTO00021_LOCUS4041</name>
</gene>
<dbReference type="EMBL" id="HBIN01005588">
    <property type="protein sequence ID" value="CAE0433722.1"/>
    <property type="molecule type" value="Transcribed_RNA"/>
</dbReference>
<proteinExistence type="predicted"/>
<organism evidence="4">
    <name type="scientific">Aplanochytrium stocchinoi</name>
    <dbReference type="NCBI Taxonomy" id="215587"/>
    <lineage>
        <taxon>Eukaryota</taxon>
        <taxon>Sar</taxon>
        <taxon>Stramenopiles</taxon>
        <taxon>Bigyra</taxon>
        <taxon>Labyrinthulomycetes</taxon>
        <taxon>Thraustochytrida</taxon>
        <taxon>Thraustochytriidae</taxon>
        <taxon>Aplanochytrium</taxon>
    </lineage>
</organism>
<evidence type="ECO:0000313" key="2">
    <source>
        <dbReference type="EMBL" id="CAE0433719.1"/>
    </source>
</evidence>